<dbReference type="OrthoDB" id="10436073at2759"/>
<keyword evidence="3" id="KW-1185">Reference proteome</keyword>
<name>A0A0L6USE5_9BASI</name>
<evidence type="ECO:0000256" key="1">
    <source>
        <dbReference type="SAM" id="MobiDB-lite"/>
    </source>
</evidence>
<accession>A0A0L6USE5</accession>
<reference evidence="2 3" key="1">
    <citation type="submission" date="2015-08" db="EMBL/GenBank/DDBJ databases">
        <title>Next Generation Sequencing and Analysis of the Genome of Puccinia sorghi L Schw, the Causal Agent of Maize Common Rust.</title>
        <authorList>
            <person name="Rochi L."/>
            <person name="Burguener G."/>
            <person name="Darino M."/>
            <person name="Turjanski A."/>
            <person name="Kreff E."/>
            <person name="Dieguez M.J."/>
            <person name="Sacco F."/>
        </authorList>
    </citation>
    <scope>NUCLEOTIDE SEQUENCE [LARGE SCALE GENOMIC DNA]</scope>
    <source>
        <strain evidence="2 3">RO10H11247</strain>
    </source>
</reference>
<protein>
    <submittedName>
        <fullName evidence="2">Uncharacterized protein</fullName>
    </submittedName>
</protein>
<feature type="compositionally biased region" description="Polar residues" evidence="1">
    <location>
        <begin position="42"/>
        <end position="79"/>
    </location>
</feature>
<dbReference type="VEuPathDB" id="FungiDB:VP01_4248g2"/>
<gene>
    <name evidence="2" type="ORF">VP01_4248g2</name>
</gene>
<dbReference type="Proteomes" id="UP000037035">
    <property type="component" value="Unassembled WGS sequence"/>
</dbReference>
<sequence length="473" mass="51616">MDSVGISCEHQPPAQISNASQVPQPPYQIRNASQDGYLPGQLATSNGEAGPTTSASLGTQSKSTPAASVGTQPPRNQAETRLINPNPPNLVPAPSSDELNPLQSPSCPPIPPQLSKPSNNFCLSPEAMASYIKMPTHQLRALQSAHIRFPKLNEEVKLAAEALYMEYHRKSLLLSLEYSRPAVAIAKHLGQAQQVFHEADLDLSERNILVAAGYNQTNLPSSSTVPLVQSKEGQEDFARKKKMVLQKKMMEWGSSTDSRNFTFFEQLKEISDAIQIKGILVLASQDHTSHFFFQGGTVIQLVASIHLPPVPRAGFYLPQRAQTIKGPKTRSPRQAPGAEIYKDVCKGSAAKNQAYLSSILGKMFLDASGGDSCGWPGRNTDAGLAEFKLKLVIKKNKLELESILKSKPIKSMNLEHTWRLLSGLQKKIIKLEKIEDRKVLSVDGGDQQVQVNTDVVMEPAPLLGDDEGLSDSE</sequence>
<organism evidence="2 3">
    <name type="scientific">Puccinia sorghi</name>
    <dbReference type="NCBI Taxonomy" id="27349"/>
    <lineage>
        <taxon>Eukaryota</taxon>
        <taxon>Fungi</taxon>
        <taxon>Dikarya</taxon>
        <taxon>Basidiomycota</taxon>
        <taxon>Pucciniomycotina</taxon>
        <taxon>Pucciniomycetes</taxon>
        <taxon>Pucciniales</taxon>
        <taxon>Pucciniaceae</taxon>
        <taxon>Puccinia</taxon>
    </lineage>
</organism>
<proteinExistence type="predicted"/>
<feature type="compositionally biased region" description="Acidic residues" evidence="1">
    <location>
        <begin position="464"/>
        <end position="473"/>
    </location>
</feature>
<feature type="region of interest" description="Disordered" evidence="1">
    <location>
        <begin position="450"/>
        <end position="473"/>
    </location>
</feature>
<evidence type="ECO:0000313" key="3">
    <source>
        <dbReference type="Proteomes" id="UP000037035"/>
    </source>
</evidence>
<dbReference type="EMBL" id="LAVV01009333">
    <property type="protein sequence ID" value="KNZ50770.1"/>
    <property type="molecule type" value="Genomic_DNA"/>
</dbReference>
<dbReference type="AlphaFoldDB" id="A0A0L6USE5"/>
<dbReference type="STRING" id="27349.A0A0L6USE5"/>
<evidence type="ECO:0000313" key="2">
    <source>
        <dbReference type="EMBL" id="KNZ50770.1"/>
    </source>
</evidence>
<feature type="region of interest" description="Disordered" evidence="1">
    <location>
        <begin position="1"/>
        <end position="113"/>
    </location>
</feature>
<comment type="caution">
    <text evidence="2">The sequence shown here is derived from an EMBL/GenBank/DDBJ whole genome shotgun (WGS) entry which is preliminary data.</text>
</comment>